<dbReference type="Proteomes" id="UP000799118">
    <property type="component" value="Unassembled WGS sequence"/>
</dbReference>
<organism evidence="2 3">
    <name type="scientific">Gymnopus androsaceus JB14</name>
    <dbReference type="NCBI Taxonomy" id="1447944"/>
    <lineage>
        <taxon>Eukaryota</taxon>
        <taxon>Fungi</taxon>
        <taxon>Dikarya</taxon>
        <taxon>Basidiomycota</taxon>
        <taxon>Agaricomycotina</taxon>
        <taxon>Agaricomycetes</taxon>
        <taxon>Agaricomycetidae</taxon>
        <taxon>Agaricales</taxon>
        <taxon>Marasmiineae</taxon>
        <taxon>Omphalotaceae</taxon>
        <taxon>Gymnopus</taxon>
    </lineage>
</organism>
<feature type="compositionally biased region" description="Low complexity" evidence="1">
    <location>
        <begin position="427"/>
        <end position="441"/>
    </location>
</feature>
<name>A0A6A4H2U4_9AGAR</name>
<proteinExistence type="predicted"/>
<feature type="compositionally biased region" description="Polar residues" evidence="1">
    <location>
        <begin position="9"/>
        <end position="48"/>
    </location>
</feature>
<evidence type="ECO:0008006" key="4">
    <source>
        <dbReference type="Google" id="ProtNLM"/>
    </source>
</evidence>
<dbReference type="OrthoDB" id="2936072at2759"/>
<reference evidence="2" key="1">
    <citation type="journal article" date="2019" name="Environ. Microbiol.">
        <title>Fungal ecological strategies reflected in gene transcription - a case study of two litter decomposers.</title>
        <authorList>
            <person name="Barbi F."/>
            <person name="Kohler A."/>
            <person name="Barry K."/>
            <person name="Baskaran P."/>
            <person name="Daum C."/>
            <person name="Fauchery L."/>
            <person name="Ihrmark K."/>
            <person name="Kuo A."/>
            <person name="LaButti K."/>
            <person name="Lipzen A."/>
            <person name="Morin E."/>
            <person name="Grigoriev I.V."/>
            <person name="Henrissat B."/>
            <person name="Lindahl B."/>
            <person name="Martin F."/>
        </authorList>
    </citation>
    <scope>NUCLEOTIDE SEQUENCE</scope>
    <source>
        <strain evidence="2">JB14</strain>
    </source>
</reference>
<keyword evidence="3" id="KW-1185">Reference proteome</keyword>
<feature type="region of interest" description="Disordered" evidence="1">
    <location>
        <begin position="1"/>
        <end position="69"/>
    </location>
</feature>
<feature type="region of interest" description="Disordered" evidence="1">
    <location>
        <begin position="400"/>
        <end position="456"/>
    </location>
</feature>
<evidence type="ECO:0000256" key="1">
    <source>
        <dbReference type="SAM" id="MobiDB-lite"/>
    </source>
</evidence>
<accession>A0A6A4H2U4</accession>
<gene>
    <name evidence="2" type="ORF">BT96DRAFT_1000733</name>
</gene>
<dbReference type="EMBL" id="ML769606">
    <property type="protein sequence ID" value="KAE9392033.1"/>
    <property type="molecule type" value="Genomic_DNA"/>
</dbReference>
<sequence length="456" mass="50011">MSDDGLPSRYTSNNNNVVGWDSDLSQPSNSSHSGQANNSSDGEQQHQSVSEDDADSLLPSDNPEDPSYHQTTAKYALNLVGTPARNIVWREAVSEKTKERVFAAAPAGGRCLVTLVRALSSPNEKKLFPSDIAFCHAIEKALAAGKYVFLVRTAEWHFGMKEGMLNLNSRWNIILLRLDIHAWFDGMGFIFFPVNIKVLKQILTVTNHNSKCSKADGACNVYLGAQTSHILLSFDGTDGTDDPDTNPEWDNYPYEDKVLQDLESHLNPFYALYHARYQINQATEQNYIDADEFWKRDVDHPLFESLQLFKRITEHWYDPNTVPDSEFLGRAEPPSLLPIKSSVKMNVEGGHLPIFLDILTLVSVVGPVGLSAPWHSTRSFAQSQSSSSSAMLAADLEDVFSSQPASSHPTKKSKMSAAAGISSGSTKGNAKAKAARAPSDAGAKRTHQQAGLSPSL</sequence>
<protein>
    <recommendedName>
        <fullName evidence="4">HNH nuclease domain-containing protein</fullName>
    </recommendedName>
</protein>
<evidence type="ECO:0000313" key="3">
    <source>
        <dbReference type="Proteomes" id="UP000799118"/>
    </source>
</evidence>
<dbReference type="AlphaFoldDB" id="A0A6A4H2U4"/>
<evidence type="ECO:0000313" key="2">
    <source>
        <dbReference type="EMBL" id="KAE9392033.1"/>
    </source>
</evidence>